<comment type="caution">
    <text evidence="1">The sequence shown here is derived from an EMBL/GenBank/DDBJ whole genome shotgun (WGS) entry which is preliminary data.</text>
</comment>
<sequence>MSSLQKIYETHHKEDRSTGFSILEDERGKLYGSILGTGKTVLDIGCRDGALTRHFSNGNKVLGVDIDSISLGRAKQTLGIETMLVDLNGDWQELAGRVFDGAVAGEVLEHLYYPERVVEKIILRLKPDGVFVGSVPNAFSLKNRIKYLFANKHFTPLEDPTHITQFSAHELNGMLRRHFSSVKIIGYGRLGVLARMCPELFAFDLSFVCKKPKHNASGSNNMRVPQI</sequence>
<organism evidence="1 2">
    <name type="scientific">Candidatus Sungbacteria bacterium RIFCSPHIGHO2_01_FULL_47_32</name>
    <dbReference type="NCBI Taxonomy" id="1802264"/>
    <lineage>
        <taxon>Bacteria</taxon>
        <taxon>Candidatus Sungiibacteriota</taxon>
    </lineage>
</organism>
<dbReference type="Proteomes" id="UP000177152">
    <property type="component" value="Unassembled WGS sequence"/>
</dbReference>
<reference evidence="1 2" key="1">
    <citation type="journal article" date="2016" name="Nat. Commun.">
        <title>Thousands of microbial genomes shed light on interconnected biogeochemical processes in an aquifer system.</title>
        <authorList>
            <person name="Anantharaman K."/>
            <person name="Brown C.T."/>
            <person name="Hug L.A."/>
            <person name="Sharon I."/>
            <person name="Castelle C.J."/>
            <person name="Probst A.J."/>
            <person name="Thomas B.C."/>
            <person name="Singh A."/>
            <person name="Wilkins M.J."/>
            <person name="Karaoz U."/>
            <person name="Brodie E.L."/>
            <person name="Williams K.H."/>
            <person name="Hubbard S.S."/>
            <person name="Banfield J.F."/>
        </authorList>
    </citation>
    <scope>NUCLEOTIDE SEQUENCE [LARGE SCALE GENOMIC DNA]</scope>
</reference>
<dbReference type="Pfam" id="PF13489">
    <property type="entry name" value="Methyltransf_23"/>
    <property type="match status" value="1"/>
</dbReference>
<dbReference type="AlphaFoldDB" id="A0A1G2K863"/>
<evidence type="ECO:0008006" key="3">
    <source>
        <dbReference type="Google" id="ProtNLM"/>
    </source>
</evidence>
<name>A0A1G2K863_9BACT</name>
<dbReference type="CDD" id="cd02440">
    <property type="entry name" value="AdoMet_MTases"/>
    <property type="match status" value="1"/>
</dbReference>
<dbReference type="PANTHER" id="PTHR43861">
    <property type="entry name" value="TRANS-ACONITATE 2-METHYLTRANSFERASE-RELATED"/>
    <property type="match status" value="1"/>
</dbReference>
<dbReference type="EMBL" id="MHQC01000032">
    <property type="protein sequence ID" value="OGZ94660.1"/>
    <property type="molecule type" value="Genomic_DNA"/>
</dbReference>
<gene>
    <name evidence="1" type="ORF">A2633_01425</name>
</gene>
<accession>A0A1G2K863</accession>
<evidence type="ECO:0000313" key="1">
    <source>
        <dbReference type="EMBL" id="OGZ94660.1"/>
    </source>
</evidence>
<dbReference type="Gene3D" id="3.40.50.150">
    <property type="entry name" value="Vaccinia Virus protein VP39"/>
    <property type="match status" value="1"/>
</dbReference>
<protein>
    <recommendedName>
        <fullName evidence="3">Methyltransferase type 11 domain-containing protein</fullName>
    </recommendedName>
</protein>
<evidence type="ECO:0000313" key="2">
    <source>
        <dbReference type="Proteomes" id="UP000177152"/>
    </source>
</evidence>
<dbReference type="InterPro" id="IPR029063">
    <property type="entry name" value="SAM-dependent_MTases_sf"/>
</dbReference>
<dbReference type="SUPFAM" id="SSF53335">
    <property type="entry name" value="S-adenosyl-L-methionine-dependent methyltransferases"/>
    <property type="match status" value="1"/>
</dbReference>
<proteinExistence type="predicted"/>